<accession>A0A388JLB2</accession>
<dbReference type="Gramene" id="GBG58600">
    <property type="protein sequence ID" value="GBG58600"/>
    <property type="gene ID" value="CBR_g2"/>
</dbReference>
<keyword evidence="1" id="KW-0175">Coiled coil</keyword>
<feature type="region of interest" description="Disordered" evidence="2">
    <location>
        <begin position="257"/>
        <end position="353"/>
    </location>
</feature>
<name>A0A388JLB2_CHABU</name>
<dbReference type="AlphaFoldDB" id="A0A388JLB2"/>
<evidence type="ECO:0000256" key="2">
    <source>
        <dbReference type="SAM" id="MobiDB-lite"/>
    </source>
</evidence>
<reference evidence="3 4" key="1">
    <citation type="journal article" date="2018" name="Cell">
        <title>The Chara Genome: Secondary Complexity and Implications for Plant Terrestrialization.</title>
        <authorList>
            <person name="Nishiyama T."/>
            <person name="Sakayama H."/>
            <person name="Vries J.D."/>
            <person name="Buschmann H."/>
            <person name="Saint-Marcoux D."/>
            <person name="Ullrich K.K."/>
            <person name="Haas F.B."/>
            <person name="Vanderstraeten L."/>
            <person name="Becker D."/>
            <person name="Lang D."/>
            <person name="Vosolsobe S."/>
            <person name="Rombauts S."/>
            <person name="Wilhelmsson P.K.I."/>
            <person name="Janitza P."/>
            <person name="Kern R."/>
            <person name="Heyl A."/>
            <person name="Rumpler F."/>
            <person name="Villalobos L.I.A.C."/>
            <person name="Clay J.M."/>
            <person name="Skokan R."/>
            <person name="Toyoda A."/>
            <person name="Suzuki Y."/>
            <person name="Kagoshima H."/>
            <person name="Schijlen E."/>
            <person name="Tajeshwar N."/>
            <person name="Catarino B."/>
            <person name="Hetherington A.J."/>
            <person name="Saltykova A."/>
            <person name="Bonnot C."/>
            <person name="Breuninger H."/>
            <person name="Symeonidi A."/>
            <person name="Radhakrishnan G.V."/>
            <person name="Van Nieuwerburgh F."/>
            <person name="Deforce D."/>
            <person name="Chang C."/>
            <person name="Karol K.G."/>
            <person name="Hedrich R."/>
            <person name="Ulvskov P."/>
            <person name="Glockner G."/>
            <person name="Delwiche C.F."/>
            <person name="Petrasek J."/>
            <person name="Van de Peer Y."/>
            <person name="Friml J."/>
            <person name="Beilby M."/>
            <person name="Dolan L."/>
            <person name="Kohara Y."/>
            <person name="Sugano S."/>
            <person name="Fujiyama A."/>
            <person name="Delaux P.-M."/>
            <person name="Quint M."/>
            <person name="TheiBen G."/>
            <person name="Hagemann M."/>
            <person name="Harholt J."/>
            <person name="Dunand C."/>
            <person name="Zachgo S."/>
            <person name="Langdale J."/>
            <person name="Maumus F."/>
            <person name="Straeten D.V.D."/>
            <person name="Gould S.B."/>
            <person name="Rensing S.A."/>
        </authorList>
    </citation>
    <scope>NUCLEOTIDE SEQUENCE [LARGE SCALE GENOMIC DNA]</scope>
    <source>
        <strain evidence="3 4">S276</strain>
    </source>
</reference>
<feature type="compositionally biased region" description="Basic and acidic residues" evidence="2">
    <location>
        <begin position="257"/>
        <end position="294"/>
    </location>
</feature>
<comment type="caution">
    <text evidence="3">The sequence shown here is derived from an EMBL/GenBank/DDBJ whole genome shotgun (WGS) entry which is preliminary data.</text>
</comment>
<keyword evidence="4" id="KW-1185">Reference proteome</keyword>
<evidence type="ECO:0000256" key="1">
    <source>
        <dbReference type="SAM" id="Coils"/>
    </source>
</evidence>
<feature type="compositionally biased region" description="Basic and acidic residues" evidence="2">
    <location>
        <begin position="9"/>
        <end position="39"/>
    </location>
</feature>
<protein>
    <submittedName>
        <fullName evidence="3">Uncharacterized protein</fullName>
    </submittedName>
</protein>
<sequence>MTFLKDRKRGGDQAVEKEEKVKKEATMEQEKDQGMLQHDDLPVNSSWDVRFERMLLSELVVSFKHSTNMHKLMGLHEMLDAKYTKLFEEYAEVARKLGEMEGGRDEKETDEDLSALGKGLQSELKESTELFTQGFLDYIPGLLRERSRLRKKGEERDAQVASLTEGLKGVKKEMEDLKKGKEELLKQVSALEVSLAQKSKELEDEVAEREKIEKKVEGLCSGISKQGEDLEQEIIEREKTSQMWEKRWDEILKGMEELKLSHQEKEKKTTRVTARERKDPLSRKEEERKGEQTEVGKGITSSKSPQEEPRIEGSPASEEEKSKCLALPRQGGIKRNGQPGVESSEGAGSQTET</sequence>
<evidence type="ECO:0000313" key="3">
    <source>
        <dbReference type="EMBL" id="GBG58600.1"/>
    </source>
</evidence>
<dbReference type="Proteomes" id="UP000265515">
    <property type="component" value="Unassembled WGS sequence"/>
</dbReference>
<evidence type="ECO:0000313" key="4">
    <source>
        <dbReference type="Proteomes" id="UP000265515"/>
    </source>
</evidence>
<dbReference type="EMBL" id="BFEA01000001">
    <property type="protein sequence ID" value="GBG58600.1"/>
    <property type="molecule type" value="Genomic_DNA"/>
</dbReference>
<feature type="region of interest" description="Disordered" evidence="2">
    <location>
        <begin position="1"/>
        <end position="39"/>
    </location>
</feature>
<gene>
    <name evidence="3" type="ORF">CBR_g2</name>
</gene>
<feature type="coiled-coil region" evidence="1">
    <location>
        <begin position="167"/>
        <end position="215"/>
    </location>
</feature>
<organism evidence="3 4">
    <name type="scientific">Chara braunii</name>
    <name type="common">Braun's stonewort</name>
    <dbReference type="NCBI Taxonomy" id="69332"/>
    <lineage>
        <taxon>Eukaryota</taxon>
        <taxon>Viridiplantae</taxon>
        <taxon>Streptophyta</taxon>
        <taxon>Charophyceae</taxon>
        <taxon>Charales</taxon>
        <taxon>Characeae</taxon>
        <taxon>Chara</taxon>
    </lineage>
</organism>
<proteinExistence type="predicted"/>